<dbReference type="EMBL" id="QHHQ01000012">
    <property type="protein sequence ID" value="RAH96570.1"/>
    <property type="molecule type" value="Genomic_DNA"/>
</dbReference>
<dbReference type="Proteomes" id="UP000249590">
    <property type="component" value="Unassembled WGS sequence"/>
</dbReference>
<dbReference type="RefSeq" id="WP_111352439.1">
    <property type="nucleotide sequence ID" value="NZ_QHHQ01000012.1"/>
</dbReference>
<evidence type="ECO:0000313" key="1">
    <source>
        <dbReference type="EMBL" id="RAH96570.1"/>
    </source>
</evidence>
<dbReference type="AlphaFoldDB" id="A0A8B2NFW3"/>
<reference evidence="1 2" key="1">
    <citation type="submission" date="2018-05" db="EMBL/GenBank/DDBJ databases">
        <title>Acuticoccus sediminis sp. nov., isolated from deep-sea sediment of Indian Ocean.</title>
        <authorList>
            <person name="Liu X."/>
            <person name="Lai Q."/>
            <person name="Du Y."/>
            <person name="Sun F."/>
            <person name="Zhang X."/>
            <person name="Wang S."/>
            <person name="Shao Z."/>
        </authorList>
    </citation>
    <scope>NUCLEOTIDE SEQUENCE [LARGE SCALE GENOMIC DNA]</scope>
    <source>
        <strain evidence="1 2">PTG4-2</strain>
    </source>
</reference>
<organism evidence="1 2">
    <name type="scientific">Acuticoccus sediminis</name>
    <dbReference type="NCBI Taxonomy" id="2184697"/>
    <lineage>
        <taxon>Bacteria</taxon>
        <taxon>Pseudomonadati</taxon>
        <taxon>Pseudomonadota</taxon>
        <taxon>Alphaproteobacteria</taxon>
        <taxon>Hyphomicrobiales</taxon>
        <taxon>Amorphaceae</taxon>
        <taxon>Acuticoccus</taxon>
    </lineage>
</organism>
<evidence type="ECO:0000313" key="2">
    <source>
        <dbReference type="Proteomes" id="UP000249590"/>
    </source>
</evidence>
<accession>A0A8B2NFW3</accession>
<sequence length="301" mass="32673">MKLVSIVSVKDDVEVIGPSVRNRLEAGFDEVVVIAVEPSAEMRAAAASLADAAGGRVHTVLIDALDPAGDFLSFEAEPMRSVLAATRPDWLLLTDADEFVVAAVADLHDAPELAGEGPLSLQRYNYARRTDETAETMLARLADPAGLPLIAERRIAMKNGLPVPGVRWSEHRISPRPFFRPRSTRRFDVGAHHLIGPDGTRLRAEGAAGILIAHLPFTSLSRFERKMENVRAHLTAIGGVHAATAAHWKHWLTRLEEGRLAEEFAREAFTEDEFAARAGTGAVATAAVLFERLAAADRSVR</sequence>
<dbReference type="OrthoDB" id="565316at2"/>
<name>A0A8B2NFW3_9HYPH</name>
<comment type="caution">
    <text evidence="1">The sequence shown here is derived from an EMBL/GenBank/DDBJ whole genome shotgun (WGS) entry which is preliminary data.</text>
</comment>
<keyword evidence="2" id="KW-1185">Reference proteome</keyword>
<evidence type="ECO:0008006" key="3">
    <source>
        <dbReference type="Google" id="ProtNLM"/>
    </source>
</evidence>
<protein>
    <recommendedName>
        <fullName evidence="3">Glycosyl transferase family 2</fullName>
    </recommendedName>
</protein>
<gene>
    <name evidence="1" type="ORF">DLJ53_32190</name>
</gene>
<proteinExistence type="predicted"/>